<evidence type="ECO:0000256" key="9">
    <source>
        <dbReference type="ARBA" id="ARBA00023264"/>
    </source>
</evidence>
<keyword evidence="13" id="KW-1185">Reference proteome</keyword>
<dbReference type="NCBIfam" id="NF003679">
    <property type="entry name" value="PRK05305.1-3"/>
    <property type="match status" value="1"/>
</dbReference>
<evidence type="ECO:0000256" key="5">
    <source>
        <dbReference type="ARBA" id="ARBA00023136"/>
    </source>
</evidence>
<reference evidence="12" key="1">
    <citation type="journal article" date="2014" name="Int. J. Syst. Evol. Microbiol.">
        <title>Complete genome sequence of Corynebacterium casei LMG S-19264T (=DSM 44701T), isolated from a smear-ripened cheese.</title>
        <authorList>
            <consortium name="US DOE Joint Genome Institute (JGI-PGF)"/>
            <person name="Walter F."/>
            <person name="Albersmeier A."/>
            <person name="Kalinowski J."/>
            <person name="Ruckert C."/>
        </authorList>
    </citation>
    <scope>NUCLEOTIDE SEQUENCE</scope>
    <source>
        <strain evidence="12">CGMCC 1.15478</strain>
    </source>
</reference>
<dbReference type="PANTHER" id="PTHR35809">
    <property type="entry name" value="ARCHAETIDYLSERINE DECARBOXYLASE PROENZYME-RELATED"/>
    <property type="match status" value="1"/>
</dbReference>
<comment type="subcellular location">
    <subcellularLocation>
        <location evidence="11">Cell membrane</location>
        <topology evidence="11">Peripheral membrane protein</topology>
    </subcellularLocation>
</comment>
<dbReference type="Pfam" id="PF02666">
    <property type="entry name" value="PS_Dcarbxylase"/>
    <property type="match status" value="1"/>
</dbReference>
<accession>A0A916U744</accession>
<keyword evidence="6 11" id="KW-0865">Zymogen</keyword>
<feature type="site" description="Cleavage (non-hydrolytic); by autocatalysis" evidence="11">
    <location>
        <begin position="167"/>
        <end position="168"/>
    </location>
</feature>
<reference evidence="12" key="2">
    <citation type="submission" date="2020-09" db="EMBL/GenBank/DDBJ databases">
        <authorList>
            <person name="Sun Q."/>
            <person name="Zhou Y."/>
        </authorList>
    </citation>
    <scope>NUCLEOTIDE SEQUENCE</scope>
    <source>
        <strain evidence="12">CGMCC 1.15478</strain>
    </source>
</reference>
<dbReference type="GO" id="GO:0005886">
    <property type="term" value="C:plasma membrane"/>
    <property type="evidence" value="ECO:0007669"/>
    <property type="project" value="UniProtKB-SubCell"/>
</dbReference>
<evidence type="ECO:0000256" key="11">
    <source>
        <dbReference type="HAMAP-Rule" id="MF_00664"/>
    </source>
</evidence>
<keyword evidence="9 11" id="KW-1208">Phospholipid metabolism</keyword>
<feature type="modified residue" description="Pyruvic acid (Ser); by autocatalysis" evidence="11">
    <location>
        <position position="168"/>
    </location>
</feature>
<feature type="chain" id="PRO_5038192040" description="Phosphatidylserine decarboxylase beta chain" evidence="11">
    <location>
        <begin position="1"/>
        <end position="167"/>
    </location>
</feature>
<comment type="catalytic activity">
    <reaction evidence="11">
        <text>a 1,2-diacyl-sn-glycero-3-phospho-L-serine + H(+) = a 1,2-diacyl-sn-glycero-3-phosphoethanolamine + CO2</text>
        <dbReference type="Rhea" id="RHEA:20828"/>
        <dbReference type="ChEBI" id="CHEBI:15378"/>
        <dbReference type="ChEBI" id="CHEBI:16526"/>
        <dbReference type="ChEBI" id="CHEBI:57262"/>
        <dbReference type="ChEBI" id="CHEBI:64612"/>
        <dbReference type="EC" id="4.1.1.65"/>
    </reaction>
</comment>
<evidence type="ECO:0000256" key="1">
    <source>
        <dbReference type="ARBA" id="ARBA00022475"/>
    </source>
</evidence>
<keyword evidence="4 11" id="KW-0443">Lipid metabolism</keyword>
<comment type="pathway">
    <text evidence="11">Phospholipid metabolism; phosphatidylethanolamine biosynthesis; phosphatidylethanolamine from CDP-diacylglycerol: step 2/2.</text>
</comment>
<comment type="caution">
    <text evidence="12">The sequence shown here is derived from an EMBL/GenBank/DDBJ whole genome shotgun (WGS) entry which is preliminary data.</text>
</comment>
<dbReference type="GO" id="GO:0004609">
    <property type="term" value="F:phosphatidylserine decarboxylase activity"/>
    <property type="evidence" value="ECO:0007669"/>
    <property type="project" value="UniProtKB-UniRule"/>
</dbReference>
<feature type="active site" description="Schiff-base intermediate with substrate; via pyruvic acid" evidence="11">
    <location>
        <position position="168"/>
    </location>
</feature>
<evidence type="ECO:0000256" key="10">
    <source>
        <dbReference type="ARBA" id="ARBA00023317"/>
    </source>
</evidence>
<evidence type="ECO:0000256" key="3">
    <source>
        <dbReference type="ARBA" id="ARBA00022793"/>
    </source>
</evidence>
<evidence type="ECO:0000256" key="7">
    <source>
        <dbReference type="ARBA" id="ARBA00023209"/>
    </source>
</evidence>
<dbReference type="AlphaFoldDB" id="A0A916U744"/>
<proteinExistence type="inferred from homology"/>
<dbReference type="EMBL" id="BMJH01000001">
    <property type="protein sequence ID" value="GGC61545.1"/>
    <property type="molecule type" value="Genomic_DNA"/>
</dbReference>
<dbReference type="Proteomes" id="UP000641514">
    <property type="component" value="Unassembled WGS sequence"/>
</dbReference>
<keyword evidence="2 11" id="KW-0444">Lipid biosynthesis</keyword>
<gene>
    <name evidence="11 12" type="primary">psd</name>
    <name evidence="12" type="ORF">GCM10011410_12520</name>
</gene>
<evidence type="ECO:0000313" key="13">
    <source>
        <dbReference type="Proteomes" id="UP000641514"/>
    </source>
</evidence>
<evidence type="ECO:0000313" key="12">
    <source>
        <dbReference type="EMBL" id="GGC61545.1"/>
    </source>
</evidence>
<keyword evidence="8 11" id="KW-0456">Lyase</keyword>
<comment type="PTM">
    <text evidence="11">Is synthesized initially as an inactive proenzyme. Formation of the active enzyme involves a self-maturation process in which the active site pyruvoyl group is generated from an internal serine residue via an autocatalytic post-translational modification. Two non-identical subunits are generated from the proenzyme in this reaction, and the pyruvate is formed at the N-terminus of the alpha chain, which is derived from the carboxyl end of the proenzyme. The post-translation cleavage follows an unusual pathway, termed non-hydrolytic serinolysis, in which the side chain hydroxyl group of the serine supplies its oxygen atom to form the C-terminus of the beta chain, while the remainder of the serine residue undergoes an oxidative deamination to produce ammonia and the pyruvoyl prosthetic group on the alpha chain.</text>
</comment>
<evidence type="ECO:0000256" key="2">
    <source>
        <dbReference type="ARBA" id="ARBA00022516"/>
    </source>
</evidence>
<comment type="cofactor">
    <cofactor evidence="11">
        <name>pyruvate</name>
        <dbReference type="ChEBI" id="CHEBI:15361"/>
    </cofactor>
    <text evidence="11">Binds 1 pyruvoyl group covalently per subunit.</text>
</comment>
<dbReference type="InterPro" id="IPR033175">
    <property type="entry name" value="PSD-A"/>
</dbReference>
<dbReference type="EC" id="4.1.1.65" evidence="11"/>
<keyword evidence="1 11" id="KW-1003">Cell membrane</keyword>
<keyword evidence="3 11" id="KW-0210">Decarboxylase</keyword>
<keyword evidence="7 11" id="KW-0594">Phospholipid biosynthesis</keyword>
<evidence type="ECO:0000256" key="4">
    <source>
        <dbReference type="ARBA" id="ARBA00023098"/>
    </source>
</evidence>
<comment type="function">
    <text evidence="11">Catalyzes the formation of phosphatidylethanolamine (PtdEtn) from phosphatidylserine (PtdSer).</text>
</comment>
<feature type="chain" id="PRO_5038192039" description="Phosphatidylserine decarboxylase alpha chain" evidence="11">
    <location>
        <begin position="168"/>
        <end position="199"/>
    </location>
</feature>
<dbReference type="PANTHER" id="PTHR35809:SF1">
    <property type="entry name" value="ARCHAETIDYLSERINE DECARBOXYLASE PROENZYME-RELATED"/>
    <property type="match status" value="1"/>
</dbReference>
<dbReference type="GO" id="GO:0006646">
    <property type="term" value="P:phosphatidylethanolamine biosynthetic process"/>
    <property type="evidence" value="ECO:0007669"/>
    <property type="project" value="UniProtKB-UniRule"/>
</dbReference>
<comment type="similarity">
    <text evidence="11">Belongs to the phosphatidylserine decarboxylase family. PSD-A subfamily.</text>
</comment>
<evidence type="ECO:0000256" key="6">
    <source>
        <dbReference type="ARBA" id="ARBA00023145"/>
    </source>
</evidence>
<protein>
    <recommendedName>
        <fullName evidence="11">Phosphatidylserine decarboxylase proenzyme</fullName>
        <ecNumber evidence="11">4.1.1.65</ecNumber>
    </recommendedName>
    <component>
        <recommendedName>
            <fullName evidence="11">Phosphatidylserine decarboxylase alpha chain</fullName>
        </recommendedName>
    </component>
    <component>
        <recommendedName>
            <fullName evidence="11">Phosphatidylserine decarboxylase beta chain</fullName>
        </recommendedName>
    </component>
</protein>
<keyword evidence="10 11" id="KW-0670">Pyruvate</keyword>
<name>A0A916U744_9ACTN</name>
<dbReference type="InterPro" id="IPR003817">
    <property type="entry name" value="PS_Dcarbxylase"/>
</dbReference>
<comment type="subunit">
    <text evidence="11">Heterodimer of a large membrane-associated beta subunit and a small pyruvoyl-containing alpha subunit.</text>
</comment>
<sequence>MVPLAVAALGRKSRLVRTAGLGLAVANATFFRHPNRVPPTRPGVVVSPADGEVTLVDMAVPPAELELGAEPLPRVSVFLSVLDVHVQRTPVAGQVVNVIHKSGKFLSADLDEASDANERNSMLLRTPTGHEVVVVQIAGLIARRIICDARSGDVFPLGETYGLIRFGSRVDTYLPKGTRILAERGQRVIGAETVIAELV</sequence>
<organism evidence="12 13">
    <name type="scientific">Hoyosella rhizosphaerae</name>
    <dbReference type="NCBI Taxonomy" id="1755582"/>
    <lineage>
        <taxon>Bacteria</taxon>
        <taxon>Bacillati</taxon>
        <taxon>Actinomycetota</taxon>
        <taxon>Actinomycetes</taxon>
        <taxon>Mycobacteriales</taxon>
        <taxon>Hoyosellaceae</taxon>
        <taxon>Hoyosella</taxon>
    </lineage>
</organism>
<evidence type="ECO:0000256" key="8">
    <source>
        <dbReference type="ARBA" id="ARBA00023239"/>
    </source>
</evidence>
<dbReference type="HAMAP" id="MF_00664">
    <property type="entry name" value="PS_decarb_PSD_A"/>
    <property type="match status" value="1"/>
</dbReference>
<keyword evidence="5 11" id="KW-0472">Membrane</keyword>